<name>A0A0N7F3X9_9PSEU</name>
<dbReference type="PANTHER" id="PTHR46553:SF3">
    <property type="entry name" value="ADENINE NUCLEOTIDE ALPHA HYDROLASES-LIKE SUPERFAMILY PROTEIN"/>
    <property type="match status" value="1"/>
</dbReference>
<proteinExistence type="inferred from homology"/>
<sequence length="310" mass="32926">MTPSEQATVERSVIVAGFDGSAAAERAVMWAAREASGQERGLAVMQALGLPVLPDSTSTPAGWISPQVLDADEQEVLLAHAQSELDRVAEACRSAYPGLEVVTRLLTGRGSETLAEAASDARELVIGPSGRSGLPRVLLGSTAAELLQSYTRPIVIVRQAEDQPEGRHVVVGADGSPTSSAAVEFAFDFADRHGLDLVAVHAWSDLPLDAMNPVGPWDNTWVDIQEKATQAFEESLTEHRQRHPDVTVRQLVTPDRPAHALLDQSEGAALLVVGSHGRGALRRALLGSVSHTVAFHAACPVAIVRPDTEE</sequence>
<dbReference type="Gene3D" id="3.40.50.620">
    <property type="entry name" value="HUPs"/>
    <property type="match status" value="2"/>
</dbReference>
<protein>
    <recommendedName>
        <fullName evidence="2">UspA domain-containing protein</fullName>
    </recommendedName>
</protein>
<reference evidence="3 4" key="1">
    <citation type="submission" date="2015-07" db="EMBL/GenBank/DDBJ databases">
        <title>Genome sequencing of Kibdelosporangium phytohabitans.</title>
        <authorList>
            <person name="Qin S."/>
            <person name="Xing K."/>
        </authorList>
    </citation>
    <scope>NUCLEOTIDE SEQUENCE [LARGE SCALE GENOMIC DNA]</scope>
    <source>
        <strain evidence="3 4">KLBMP1111</strain>
    </source>
</reference>
<dbReference type="Proteomes" id="UP000063699">
    <property type="component" value="Chromosome"/>
</dbReference>
<dbReference type="InterPro" id="IPR006015">
    <property type="entry name" value="Universal_stress_UspA"/>
</dbReference>
<dbReference type="RefSeq" id="WP_054291783.1">
    <property type="nucleotide sequence ID" value="NZ_CP012752.1"/>
</dbReference>
<organism evidence="3 4">
    <name type="scientific">Kibdelosporangium phytohabitans</name>
    <dbReference type="NCBI Taxonomy" id="860235"/>
    <lineage>
        <taxon>Bacteria</taxon>
        <taxon>Bacillati</taxon>
        <taxon>Actinomycetota</taxon>
        <taxon>Actinomycetes</taxon>
        <taxon>Pseudonocardiales</taxon>
        <taxon>Pseudonocardiaceae</taxon>
        <taxon>Kibdelosporangium</taxon>
    </lineage>
</organism>
<evidence type="ECO:0000256" key="1">
    <source>
        <dbReference type="ARBA" id="ARBA00008791"/>
    </source>
</evidence>
<feature type="domain" description="UspA" evidence="2">
    <location>
        <begin position="13"/>
        <end position="158"/>
    </location>
</feature>
<evidence type="ECO:0000259" key="2">
    <source>
        <dbReference type="Pfam" id="PF00582"/>
    </source>
</evidence>
<dbReference type="InterPro" id="IPR006016">
    <property type="entry name" value="UspA"/>
</dbReference>
<dbReference type="SUPFAM" id="SSF52402">
    <property type="entry name" value="Adenine nucleotide alpha hydrolases-like"/>
    <property type="match status" value="2"/>
</dbReference>
<keyword evidence="4" id="KW-1185">Reference proteome</keyword>
<accession>A0A0N7F3X9</accession>
<evidence type="ECO:0000313" key="3">
    <source>
        <dbReference type="EMBL" id="ALG09879.1"/>
    </source>
</evidence>
<dbReference type="InterPro" id="IPR014729">
    <property type="entry name" value="Rossmann-like_a/b/a_fold"/>
</dbReference>
<dbReference type="AlphaFoldDB" id="A0A0N7F3X9"/>
<feature type="domain" description="UspA" evidence="2">
    <location>
        <begin position="167"/>
        <end position="305"/>
    </location>
</feature>
<gene>
    <name evidence="3" type="ORF">AOZ06_25940</name>
</gene>
<dbReference type="PANTHER" id="PTHR46553">
    <property type="entry name" value="ADENINE NUCLEOTIDE ALPHA HYDROLASES-LIKE SUPERFAMILY PROTEIN"/>
    <property type="match status" value="1"/>
</dbReference>
<dbReference type="PRINTS" id="PR01438">
    <property type="entry name" value="UNVRSLSTRESS"/>
</dbReference>
<dbReference type="EMBL" id="CP012752">
    <property type="protein sequence ID" value="ALG09879.1"/>
    <property type="molecule type" value="Genomic_DNA"/>
</dbReference>
<dbReference type="KEGG" id="kphy:AOZ06_25940"/>
<evidence type="ECO:0000313" key="4">
    <source>
        <dbReference type="Proteomes" id="UP000063699"/>
    </source>
</evidence>
<dbReference type="Pfam" id="PF00582">
    <property type="entry name" value="Usp"/>
    <property type="match status" value="2"/>
</dbReference>
<comment type="similarity">
    <text evidence="1">Belongs to the universal stress protein A family.</text>
</comment>